<sequence>MSSQPARLAGIDALKAIGSQLIVLHHLAFYGPMSDAAHSLAPALIDWLADYARIAVQLFLVIGGFLAARSLAPDGLLRASRPLAALLRRYRKLVVPFAAAIVLAIAAAALARQGMDHPSIPAPPQWGQLLAHLLLLHDVLDIDALSAGVWYVAIDFQLFGLLLLALWLARRMPAGWRVRVGVALVAALGLASLFWFNRDAGWDMWAIYFFGAYGLGVLGYWASNRGRSPWWIAALAAVGVAALMVDMRSRIALAVVVALWLAMARRGGWLSSWPRGRVFATFGAISYSVFLVHFPICLLVNSLMSQLAPGMPWLNAAGMAMAWLASNAAGALFYRYVESRDPLASLGKLLLRNRTGLAG</sequence>
<evidence type="ECO:0000313" key="4">
    <source>
        <dbReference type="Proteomes" id="UP000324324"/>
    </source>
</evidence>
<feature type="transmembrane region" description="Helical" evidence="1">
    <location>
        <begin position="313"/>
        <end position="334"/>
    </location>
</feature>
<dbReference type="GO" id="GO:0016020">
    <property type="term" value="C:membrane"/>
    <property type="evidence" value="ECO:0007669"/>
    <property type="project" value="TreeGrafter"/>
</dbReference>
<keyword evidence="3" id="KW-0012">Acyltransferase</keyword>
<organism evidence="3 4">
    <name type="scientific">Cupriavidus cauae</name>
    <dbReference type="NCBI Taxonomy" id="2608999"/>
    <lineage>
        <taxon>Bacteria</taxon>
        <taxon>Pseudomonadati</taxon>
        <taxon>Pseudomonadota</taxon>
        <taxon>Betaproteobacteria</taxon>
        <taxon>Burkholderiales</taxon>
        <taxon>Burkholderiaceae</taxon>
        <taxon>Cupriavidus</taxon>
    </lineage>
</organism>
<proteinExistence type="predicted"/>
<name>A0A5M8AIE4_9BURK</name>
<feature type="transmembrane region" description="Helical" evidence="1">
    <location>
        <begin position="51"/>
        <end position="72"/>
    </location>
</feature>
<keyword evidence="1" id="KW-0472">Membrane</keyword>
<dbReference type="PANTHER" id="PTHR23028">
    <property type="entry name" value="ACETYLTRANSFERASE"/>
    <property type="match status" value="1"/>
</dbReference>
<evidence type="ECO:0000256" key="1">
    <source>
        <dbReference type="SAM" id="Phobius"/>
    </source>
</evidence>
<dbReference type="InterPro" id="IPR002656">
    <property type="entry name" value="Acyl_transf_3_dom"/>
</dbReference>
<dbReference type="GO" id="GO:0000271">
    <property type="term" value="P:polysaccharide biosynthetic process"/>
    <property type="evidence" value="ECO:0007669"/>
    <property type="project" value="TreeGrafter"/>
</dbReference>
<dbReference type="EMBL" id="VWRN01000041">
    <property type="protein sequence ID" value="KAA6121991.1"/>
    <property type="molecule type" value="Genomic_DNA"/>
</dbReference>
<accession>A0A5M8AIE4</accession>
<comment type="caution">
    <text evidence="3">The sequence shown here is derived from an EMBL/GenBank/DDBJ whole genome shotgun (WGS) entry which is preliminary data.</text>
</comment>
<feature type="transmembrane region" description="Helical" evidence="1">
    <location>
        <begin position="229"/>
        <end position="245"/>
    </location>
</feature>
<dbReference type="AlphaFoldDB" id="A0A5M8AIE4"/>
<keyword evidence="1" id="KW-1133">Transmembrane helix</keyword>
<dbReference type="Pfam" id="PF01757">
    <property type="entry name" value="Acyl_transf_3"/>
    <property type="match status" value="1"/>
</dbReference>
<dbReference type="PANTHER" id="PTHR23028:SF131">
    <property type="entry name" value="BLR2367 PROTEIN"/>
    <property type="match status" value="1"/>
</dbReference>
<dbReference type="GO" id="GO:0016747">
    <property type="term" value="F:acyltransferase activity, transferring groups other than amino-acyl groups"/>
    <property type="evidence" value="ECO:0007669"/>
    <property type="project" value="InterPro"/>
</dbReference>
<feature type="domain" description="Acyltransferase 3" evidence="2">
    <location>
        <begin position="9"/>
        <end position="319"/>
    </location>
</feature>
<dbReference type="InterPro" id="IPR050879">
    <property type="entry name" value="Acyltransferase_3"/>
</dbReference>
<keyword evidence="1" id="KW-0812">Transmembrane</keyword>
<dbReference type="RefSeq" id="WP_150083682.1">
    <property type="nucleotide sequence ID" value="NZ_VWRN01000041.1"/>
</dbReference>
<reference evidence="3 4" key="1">
    <citation type="submission" date="2019-09" db="EMBL/GenBank/DDBJ databases">
        <title>Isolation of a novel species in the genus Cupriavidus from patients with sepsis using whole genome sequencing.</title>
        <authorList>
            <person name="Kweon O.J."/>
            <person name="Lee M.-K."/>
        </authorList>
    </citation>
    <scope>NUCLEOTIDE SEQUENCE [LARGE SCALE GENOMIC DNA]</scope>
    <source>
        <strain evidence="3 4">MKL-01</strain>
    </source>
</reference>
<feature type="transmembrane region" description="Helical" evidence="1">
    <location>
        <begin position="148"/>
        <end position="169"/>
    </location>
</feature>
<feature type="transmembrane region" description="Helical" evidence="1">
    <location>
        <begin position="202"/>
        <end position="222"/>
    </location>
</feature>
<keyword evidence="3" id="KW-0808">Transferase</keyword>
<evidence type="ECO:0000313" key="3">
    <source>
        <dbReference type="EMBL" id="KAA6121991.1"/>
    </source>
</evidence>
<evidence type="ECO:0000259" key="2">
    <source>
        <dbReference type="Pfam" id="PF01757"/>
    </source>
</evidence>
<dbReference type="Proteomes" id="UP000324324">
    <property type="component" value="Unassembled WGS sequence"/>
</dbReference>
<feature type="transmembrane region" description="Helical" evidence="1">
    <location>
        <begin position="279"/>
        <end position="301"/>
    </location>
</feature>
<gene>
    <name evidence="3" type="ORF">F1599_15560</name>
</gene>
<feature type="transmembrane region" description="Helical" evidence="1">
    <location>
        <begin position="251"/>
        <end position="267"/>
    </location>
</feature>
<protein>
    <submittedName>
        <fullName evidence="3">Acyltransferase</fullName>
    </submittedName>
</protein>
<feature type="transmembrane region" description="Helical" evidence="1">
    <location>
        <begin position="176"/>
        <end position="196"/>
    </location>
</feature>
<feature type="transmembrane region" description="Helical" evidence="1">
    <location>
        <begin position="93"/>
        <end position="111"/>
    </location>
</feature>
<keyword evidence="4" id="KW-1185">Reference proteome</keyword>